<evidence type="ECO:0000313" key="2">
    <source>
        <dbReference type="Proteomes" id="UP001501563"/>
    </source>
</evidence>
<evidence type="ECO:0000313" key="1">
    <source>
        <dbReference type="EMBL" id="GAA3854340.1"/>
    </source>
</evidence>
<gene>
    <name evidence="1" type="ORF">GCM10022207_16910</name>
</gene>
<proteinExistence type="predicted"/>
<accession>A0ABP7JTR5</accession>
<dbReference type="Proteomes" id="UP001501563">
    <property type="component" value="Unassembled WGS sequence"/>
</dbReference>
<sequence>MAGDDRGARFAGRGAVLVPAREVLGGGGRGLECPGAGQAEAGERGVDVQGGYADAVRWRGRQGGRAEPLLVRARGGLSGRRLRGRRGLVGALQQPYAGQEGYRGDGRYRGVTDGAGLADLAHMGLLAR</sequence>
<name>A0ABP7JTR5_9ACTN</name>
<protein>
    <submittedName>
        <fullName evidence="1">Uncharacterized protein</fullName>
    </submittedName>
</protein>
<reference evidence="2" key="1">
    <citation type="journal article" date="2019" name="Int. J. Syst. Evol. Microbiol.">
        <title>The Global Catalogue of Microorganisms (GCM) 10K type strain sequencing project: providing services to taxonomists for standard genome sequencing and annotation.</title>
        <authorList>
            <consortium name="The Broad Institute Genomics Platform"/>
            <consortium name="The Broad Institute Genome Sequencing Center for Infectious Disease"/>
            <person name="Wu L."/>
            <person name="Ma J."/>
        </authorList>
    </citation>
    <scope>NUCLEOTIDE SEQUENCE [LARGE SCALE GENOMIC DNA]</scope>
    <source>
        <strain evidence="2">JCM 16578</strain>
    </source>
</reference>
<comment type="caution">
    <text evidence="1">The sequence shown here is derived from an EMBL/GenBank/DDBJ whole genome shotgun (WGS) entry which is preliminary data.</text>
</comment>
<dbReference type="EMBL" id="BAAAZA010000004">
    <property type="protein sequence ID" value="GAA3854340.1"/>
    <property type="molecule type" value="Genomic_DNA"/>
</dbReference>
<organism evidence="1 2">
    <name type="scientific">Streptomyces lannensis</name>
    <dbReference type="NCBI Taxonomy" id="766498"/>
    <lineage>
        <taxon>Bacteria</taxon>
        <taxon>Bacillati</taxon>
        <taxon>Actinomycetota</taxon>
        <taxon>Actinomycetes</taxon>
        <taxon>Kitasatosporales</taxon>
        <taxon>Streptomycetaceae</taxon>
        <taxon>Streptomyces</taxon>
    </lineage>
</organism>
<keyword evidence="2" id="KW-1185">Reference proteome</keyword>